<protein>
    <recommendedName>
        <fullName evidence="2">Surface lipoprotein assembly modifier C-terminal domain-containing protein</fullName>
    </recommendedName>
</protein>
<dbReference type="EMBL" id="BMKF01000003">
    <property type="protein sequence ID" value="GGB80683.1"/>
    <property type="molecule type" value="Genomic_DNA"/>
</dbReference>
<feature type="signal peptide" evidence="1">
    <location>
        <begin position="1"/>
        <end position="26"/>
    </location>
</feature>
<dbReference type="RefSeq" id="WP_084394852.1">
    <property type="nucleotide sequence ID" value="NZ_BMKF01000003.1"/>
</dbReference>
<dbReference type="InterPro" id="IPR007655">
    <property type="entry name" value="Slam_C"/>
</dbReference>
<evidence type="ECO:0000313" key="4">
    <source>
        <dbReference type="Proteomes" id="UP000628854"/>
    </source>
</evidence>
<dbReference type="Pfam" id="PF04575">
    <property type="entry name" value="SlipAM"/>
    <property type="match status" value="1"/>
</dbReference>
<gene>
    <name evidence="3" type="ORF">GCM10011503_31810</name>
</gene>
<feature type="chain" id="PRO_5046340078" description="Surface lipoprotein assembly modifier C-terminal domain-containing protein" evidence="1">
    <location>
        <begin position="27"/>
        <end position="306"/>
    </location>
</feature>
<evidence type="ECO:0000313" key="3">
    <source>
        <dbReference type="EMBL" id="GGB80683.1"/>
    </source>
</evidence>
<sequence length="306" mass="34318">MKVSKLRLQAGFVTLSALALSQTAVAEDTVKFTFEGGVGAVADSNVGIPDLDQNTDNSDVAVELRGRLQMDYKLTKEAVLRAGYEITDTSYQDFGEFDLQTHRGFAEAEYDFKVVKAGVLANYVHARLDDEGYLDYTQIQPNVSRLFGDKVFLRGAYVKTYKDFKTQDGRDAEGDAARVDAFFFLDGNKQYISVGGQYGEEDAELDQFDFQGGTARARYTQRFDVFGKQTVMRFGAEYENRDYQAIDPAIGEERKDEIVSAESDLEFEIAGPLSMDLGYKYRDRQSNLDSADYDEHVGKVGLKVEF</sequence>
<accession>A0ABQ1JWT1</accession>
<proteinExistence type="predicted"/>
<organism evidence="3 4">
    <name type="scientific">Henriciella pelagia</name>
    <dbReference type="NCBI Taxonomy" id="1977912"/>
    <lineage>
        <taxon>Bacteria</taxon>
        <taxon>Pseudomonadati</taxon>
        <taxon>Pseudomonadota</taxon>
        <taxon>Alphaproteobacteria</taxon>
        <taxon>Hyphomonadales</taxon>
        <taxon>Hyphomonadaceae</taxon>
        <taxon>Henriciella</taxon>
    </lineage>
</organism>
<keyword evidence="1" id="KW-0732">Signal</keyword>
<evidence type="ECO:0000256" key="1">
    <source>
        <dbReference type="SAM" id="SignalP"/>
    </source>
</evidence>
<keyword evidence="4" id="KW-1185">Reference proteome</keyword>
<feature type="domain" description="Surface lipoprotein assembly modifier C-terminal" evidence="2">
    <location>
        <begin position="52"/>
        <end position="296"/>
    </location>
</feature>
<dbReference type="SUPFAM" id="SSF56935">
    <property type="entry name" value="Porins"/>
    <property type="match status" value="1"/>
</dbReference>
<dbReference type="Proteomes" id="UP000628854">
    <property type="component" value="Unassembled WGS sequence"/>
</dbReference>
<evidence type="ECO:0000259" key="2">
    <source>
        <dbReference type="Pfam" id="PF04575"/>
    </source>
</evidence>
<comment type="caution">
    <text evidence="3">The sequence shown here is derived from an EMBL/GenBank/DDBJ whole genome shotgun (WGS) entry which is preliminary data.</text>
</comment>
<name>A0ABQ1JWT1_9PROT</name>
<reference evidence="4" key="1">
    <citation type="journal article" date="2019" name="Int. J. Syst. Evol. Microbiol.">
        <title>The Global Catalogue of Microorganisms (GCM) 10K type strain sequencing project: providing services to taxonomists for standard genome sequencing and annotation.</title>
        <authorList>
            <consortium name="The Broad Institute Genomics Platform"/>
            <consortium name="The Broad Institute Genome Sequencing Center for Infectious Disease"/>
            <person name="Wu L."/>
            <person name="Ma J."/>
        </authorList>
    </citation>
    <scope>NUCLEOTIDE SEQUENCE [LARGE SCALE GENOMIC DNA]</scope>
    <source>
        <strain evidence="4">CGMCC 1.15928</strain>
    </source>
</reference>